<evidence type="ECO:0000313" key="1">
    <source>
        <dbReference type="EMBL" id="TBM20751.1"/>
    </source>
</evidence>
<name>A0A4Q9EBP1_9GAMM</name>
<reference evidence="1 2" key="1">
    <citation type="submission" date="2019-02" db="EMBL/GenBank/DDBJ databases">
        <title>Comparative genomic analysis of the Hafnia genus genomes.</title>
        <authorList>
            <person name="Zhiqiu Y."/>
            <person name="Chao Y."/>
            <person name="Yuhui D."/>
            <person name="Di H."/>
            <person name="Bin L."/>
        </authorList>
    </citation>
    <scope>NUCLEOTIDE SEQUENCE [LARGE SCALE GENOMIC DNA]</scope>
    <source>
        <strain evidence="1 2">PCM_1194</strain>
    </source>
</reference>
<gene>
    <name evidence="1" type="ORF">EYY89_22280</name>
</gene>
<dbReference type="EMBL" id="SITD01000070">
    <property type="protein sequence ID" value="TBM20751.1"/>
    <property type="molecule type" value="Genomic_DNA"/>
</dbReference>
<dbReference type="Proteomes" id="UP000293380">
    <property type="component" value="Unassembled WGS sequence"/>
</dbReference>
<protein>
    <submittedName>
        <fullName evidence="1">Toxin-antitoxin system YwqK family antitoxin</fullName>
    </submittedName>
</protein>
<dbReference type="RefSeq" id="WP_130960696.1">
    <property type="nucleotide sequence ID" value="NZ_SITD01000070.1"/>
</dbReference>
<dbReference type="AlphaFoldDB" id="A0A4Q9EBP1"/>
<organism evidence="1 2">
    <name type="scientific">Hafnia paralvei</name>
    <dbReference type="NCBI Taxonomy" id="546367"/>
    <lineage>
        <taxon>Bacteria</taxon>
        <taxon>Pseudomonadati</taxon>
        <taxon>Pseudomonadota</taxon>
        <taxon>Gammaproteobacteria</taxon>
        <taxon>Enterobacterales</taxon>
        <taxon>Hafniaceae</taxon>
        <taxon>Hafnia</taxon>
    </lineage>
</organism>
<proteinExistence type="predicted"/>
<dbReference type="Gene3D" id="2.20.110.10">
    <property type="entry name" value="Histone H3 K4-specific methyltransferase SET7/9 N-terminal domain"/>
    <property type="match status" value="1"/>
</dbReference>
<evidence type="ECO:0000313" key="2">
    <source>
        <dbReference type="Proteomes" id="UP000293380"/>
    </source>
</evidence>
<accession>A0A4Q9EBP1</accession>
<dbReference type="SUPFAM" id="SSF82185">
    <property type="entry name" value="Histone H3 K4-specific methyltransferase SET7/9 N-terminal domain"/>
    <property type="match status" value="1"/>
</dbReference>
<sequence>MKNISNKAMIRTSCGFIAAMYIVSFGVLAARDDQHRSTFIDSEHHKKIVIEKYDDGGIESIQEYNDSMPEGIYQSWWRNGNRKSKGFFVNGKENGPIYIWWKNGNKEAIGKFVNGKIDGEVLSWFQSGRRHTKESYIDGIETGIWTSWYENKKQSSLLTFASGKIIKCKAWDTHSKLVYEGKDNKKCTHIYTSHYSVSLESEDPS</sequence>
<comment type="caution">
    <text evidence="1">The sequence shown here is derived from an EMBL/GenBank/DDBJ whole genome shotgun (WGS) entry which is preliminary data.</text>
</comment>